<protein>
    <submittedName>
        <fullName evidence="2">Polysaccharide deacetylase family protein</fullName>
    </submittedName>
</protein>
<organism evidence="2 3">
    <name type="scientific">Hyalangium rubrum</name>
    <dbReference type="NCBI Taxonomy" id="3103134"/>
    <lineage>
        <taxon>Bacteria</taxon>
        <taxon>Pseudomonadati</taxon>
        <taxon>Myxococcota</taxon>
        <taxon>Myxococcia</taxon>
        <taxon>Myxococcales</taxon>
        <taxon>Cystobacterineae</taxon>
        <taxon>Archangiaceae</taxon>
        <taxon>Hyalangium</taxon>
    </lineage>
</organism>
<dbReference type="Proteomes" id="UP001291309">
    <property type="component" value="Unassembled WGS sequence"/>
</dbReference>
<evidence type="ECO:0000313" key="3">
    <source>
        <dbReference type="Proteomes" id="UP001291309"/>
    </source>
</evidence>
<gene>
    <name evidence="2" type="ORF">SYV04_17450</name>
</gene>
<keyword evidence="3" id="KW-1185">Reference proteome</keyword>
<dbReference type="InterPro" id="IPR011330">
    <property type="entry name" value="Glyco_hydro/deAcase_b/a-brl"/>
</dbReference>
<dbReference type="RefSeq" id="WP_321546934.1">
    <property type="nucleotide sequence ID" value="NZ_JAXIVS010000005.1"/>
</dbReference>
<dbReference type="InterPro" id="IPR002509">
    <property type="entry name" value="NODB_dom"/>
</dbReference>
<dbReference type="EMBL" id="JAXIVS010000005">
    <property type="protein sequence ID" value="MDY7228210.1"/>
    <property type="molecule type" value="Genomic_DNA"/>
</dbReference>
<feature type="domain" description="NodB homology" evidence="1">
    <location>
        <begin position="44"/>
        <end position="224"/>
    </location>
</feature>
<evidence type="ECO:0000313" key="2">
    <source>
        <dbReference type="EMBL" id="MDY7228210.1"/>
    </source>
</evidence>
<accession>A0ABU5H4D5</accession>
<comment type="caution">
    <text evidence="2">The sequence shown here is derived from an EMBL/GenBank/DDBJ whole genome shotgun (WGS) entry which is preliminary data.</text>
</comment>
<name>A0ABU5H4D5_9BACT</name>
<dbReference type="Gene3D" id="3.20.20.370">
    <property type="entry name" value="Glycoside hydrolase/deacetylase"/>
    <property type="match status" value="1"/>
</dbReference>
<dbReference type="PANTHER" id="PTHR10587">
    <property type="entry name" value="GLYCOSYL TRANSFERASE-RELATED"/>
    <property type="match status" value="1"/>
</dbReference>
<proteinExistence type="predicted"/>
<reference evidence="2 3" key="1">
    <citation type="submission" date="2023-12" db="EMBL/GenBank/DDBJ databases">
        <title>the genome sequence of Hyalangium sp. s54d21.</title>
        <authorList>
            <person name="Zhang X."/>
        </authorList>
    </citation>
    <scope>NUCLEOTIDE SEQUENCE [LARGE SCALE GENOMIC DNA]</scope>
    <source>
        <strain evidence="3">s54d21</strain>
    </source>
</reference>
<evidence type="ECO:0000259" key="1">
    <source>
        <dbReference type="PROSITE" id="PS51677"/>
    </source>
</evidence>
<dbReference type="Pfam" id="PF01522">
    <property type="entry name" value="Polysacc_deac_1"/>
    <property type="match status" value="1"/>
</dbReference>
<dbReference type="InterPro" id="IPR050248">
    <property type="entry name" value="Polysacc_deacetylase_ArnD"/>
</dbReference>
<sequence length="240" mass="26370">MHWKRWGVGVLLVLGGLIGLWRLSNARGFQLFGALHHRVEISERVVALTFDDGPGPANTPAVLELLSRHQVKATFFMVGRNIESHRELAARVLAEGHQLGNHSYSHERLVLRSPSFVEQEISRTDALLREVGVRGDIPFRAPFGKKLFVLPWVLSRQGRPHVTFDVVPDDHATQDAALITSRVLEATQPGSIILLHDGWAPKPGSIEAAGRIIESLKAQGYRFVTVSELLALGGVAPARG</sequence>
<dbReference type="SUPFAM" id="SSF88713">
    <property type="entry name" value="Glycoside hydrolase/deacetylase"/>
    <property type="match status" value="1"/>
</dbReference>
<dbReference type="PROSITE" id="PS51677">
    <property type="entry name" value="NODB"/>
    <property type="match status" value="1"/>
</dbReference>
<dbReference type="PANTHER" id="PTHR10587:SF125">
    <property type="entry name" value="POLYSACCHARIDE DEACETYLASE YHEN-RELATED"/>
    <property type="match status" value="1"/>
</dbReference>